<accession>A0A1F6A2D2</accession>
<feature type="transmembrane region" description="Helical" evidence="7">
    <location>
        <begin position="304"/>
        <end position="322"/>
    </location>
</feature>
<dbReference type="GO" id="GO:0071555">
    <property type="term" value="P:cell wall organization"/>
    <property type="evidence" value="ECO:0007669"/>
    <property type="project" value="TreeGrafter"/>
</dbReference>
<feature type="transmembrane region" description="Helical" evidence="7">
    <location>
        <begin position="178"/>
        <end position="198"/>
    </location>
</feature>
<sequence>MLLTFIILSIISLLISFSLTPLTIKWAKKYRLVDDIARRPHPAHTHLGSIPRGGGVPIFLGIFLPIIFLLKINLQLIGIFIGSLILILVGLWDDKRDRSPYIRFLFNCLAALAVILSGINIPYITNPLGGILHFDKINLTFDVLGIDLTISAAHFFALLWIVWTTNIVGWSGGVDGQLPGFVAISAIIIGILSLRYIADPSQHYVTALSFITAGAFLGFLPWNYYPQKIMPGYGGKTLAGFMLSVLAILSYAKFGTALFVLAVPMTDAAFIFFRRIFSGSSPVKATSGHLHHHLLIIGWSKRRIALFYWSISLIAGFLALVLSPKQKLFAALLIVIIIFSFILWVNFFKKLPEKTANDME</sequence>
<evidence type="ECO:0000256" key="1">
    <source>
        <dbReference type="ARBA" id="ARBA00004651"/>
    </source>
</evidence>
<feature type="transmembrane region" description="Helical" evidence="7">
    <location>
        <begin position="204"/>
        <end position="222"/>
    </location>
</feature>
<dbReference type="CDD" id="cd06853">
    <property type="entry name" value="GT_WecA_like"/>
    <property type="match status" value="1"/>
</dbReference>
<proteinExistence type="predicted"/>
<dbReference type="AlphaFoldDB" id="A0A1F6A2D2"/>
<feature type="transmembrane region" description="Helical" evidence="7">
    <location>
        <begin position="104"/>
        <end position="124"/>
    </location>
</feature>
<evidence type="ECO:0000256" key="3">
    <source>
        <dbReference type="ARBA" id="ARBA00022679"/>
    </source>
</evidence>
<feature type="transmembrane region" description="Helical" evidence="7">
    <location>
        <begin position="74"/>
        <end position="92"/>
    </location>
</feature>
<protein>
    <submittedName>
        <fullName evidence="8">Uncharacterized protein</fullName>
    </submittedName>
</protein>
<dbReference type="EMBL" id="MFJM01000014">
    <property type="protein sequence ID" value="OGG18835.1"/>
    <property type="molecule type" value="Genomic_DNA"/>
</dbReference>
<dbReference type="PANTHER" id="PTHR22926">
    <property type="entry name" value="PHOSPHO-N-ACETYLMURAMOYL-PENTAPEPTIDE-TRANSFERASE"/>
    <property type="match status" value="1"/>
</dbReference>
<evidence type="ECO:0000256" key="6">
    <source>
        <dbReference type="ARBA" id="ARBA00023136"/>
    </source>
</evidence>
<feature type="transmembrane region" description="Helical" evidence="7">
    <location>
        <begin position="47"/>
        <end position="68"/>
    </location>
</feature>
<comment type="caution">
    <text evidence="8">The sequence shown here is derived from an EMBL/GenBank/DDBJ whole genome shotgun (WGS) entry which is preliminary data.</text>
</comment>
<keyword evidence="4 7" id="KW-0812">Transmembrane</keyword>
<name>A0A1F6A2D2_9BACT</name>
<dbReference type="Proteomes" id="UP000176253">
    <property type="component" value="Unassembled WGS sequence"/>
</dbReference>
<keyword evidence="2" id="KW-1003">Cell membrane</keyword>
<keyword evidence="3" id="KW-0808">Transferase</keyword>
<comment type="subcellular location">
    <subcellularLocation>
        <location evidence="1">Cell membrane</location>
        <topology evidence="1">Multi-pass membrane protein</topology>
    </subcellularLocation>
</comment>
<feature type="transmembrane region" description="Helical" evidence="7">
    <location>
        <begin position="234"/>
        <end position="252"/>
    </location>
</feature>
<dbReference type="GO" id="GO:0009103">
    <property type="term" value="P:lipopolysaccharide biosynthetic process"/>
    <property type="evidence" value="ECO:0007669"/>
    <property type="project" value="TreeGrafter"/>
</dbReference>
<dbReference type="GO" id="GO:0005886">
    <property type="term" value="C:plasma membrane"/>
    <property type="evidence" value="ECO:0007669"/>
    <property type="project" value="UniProtKB-SubCell"/>
</dbReference>
<evidence type="ECO:0000256" key="2">
    <source>
        <dbReference type="ARBA" id="ARBA00022475"/>
    </source>
</evidence>
<dbReference type="GO" id="GO:0044038">
    <property type="term" value="P:cell wall macromolecule biosynthetic process"/>
    <property type="evidence" value="ECO:0007669"/>
    <property type="project" value="TreeGrafter"/>
</dbReference>
<gene>
    <name evidence="8" type="ORF">A3D78_02360</name>
</gene>
<feature type="transmembrane region" description="Helical" evidence="7">
    <location>
        <begin position="6"/>
        <end position="27"/>
    </location>
</feature>
<dbReference type="PANTHER" id="PTHR22926:SF3">
    <property type="entry name" value="UNDECAPRENYL-PHOSPHATE ALPHA-N-ACETYLGLUCOSAMINYL 1-PHOSPHATE TRANSFERASE"/>
    <property type="match status" value="1"/>
</dbReference>
<organism evidence="8 9">
    <name type="scientific">Candidatus Gottesmanbacteria bacterium RIFCSPHIGHO2_02_FULL_39_14</name>
    <dbReference type="NCBI Taxonomy" id="1798383"/>
    <lineage>
        <taxon>Bacteria</taxon>
        <taxon>Candidatus Gottesmaniibacteriota</taxon>
    </lineage>
</organism>
<keyword evidence="6 7" id="KW-0472">Membrane</keyword>
<keyword evidence="5 7" id="KW-1133">Transmembrane helix</keyword>
<evidence type="ECO:0000256" key="5">
    <source>
        <dbReference type="ARBA" id="ARBA00022989"/>
    </source>
</evidence>
<evidence type="ECO:0000256" key="7">
    <source>
        <dbReference type="SAM" id="Phobius"/>
    </source>
</evidence>
<dbReference type="Pfam" id="PF00953">
    <property type="entry name" value="Glycos_transf_4"/>
    <property type="match status" value="1"/>
</dbReference>
<feature type="transmembrane region" description="Helical" evidence="7">
    <location>
        <begin position="328"/>
        <end position="348"/>
    </location>
</feature>
<feature type="transmembrane region" description="Helical" evidence="7">
    <location>
        <begin position="144"/>
        <end position="166"/>
    </location>
</feature>
<dbReference type="InterPro" id="IPR000715">
    <property type="entry name" value="Glycosyl_transferase_4"/>
</dbReference>
<evidence type="ECO:0000256" key="4">
    <source>
        <dbReference type="ARBA" id="ARBA00022692"/>
    </source>
</evidence>
<reference evidence="8 9" key="1">
    <citation type="journal article" date="2016" name="Nat. Commun.">
        <title>Thousands of microbial genomes shed light on interconnected biogeochemical processes in an aquifer system.</title>
        <authorList>
            <person name="Anantharaman K."/>
            <person name="Brown C.T."/>
            <person name="Hug L.A."/>
            <person name="Sharon I."/>
            <person name="Castelle C.J."/>
            <person name="Probst A.J."/>
            <person name="Thomas B.C."/>
            <person name="Singh A."/>
            <person name="Wilkins M.J."/>
            <person name="Karaoz U."/>
            <person name="Brodie E.L."/>
            <person name="Williams K.H."/>
            <person name="Hubbard S.S."/>
            <person name="Banfield J.F."/>
        </authorList>
    </citation>
    <scope>NUCLEOTIDE SEQUENCE [LARGE SCALE GENOMIC DNA]</scope>
</reference>
<evidence type="ECO:0000313" key="9">
    <source>
        <dbReference type="Proteomes" id="UP000176253"/>
    </source>
</evidence>
<dbReference type="GO" id="GO:0016780">
    <property type="term" value="F:phosphotransferase activity, for other substituted phosphate groups"/>
    <property type="evidence" value="ECO:0007669"/>
    <property type="project" value="InterPro"/>
</dbReference>
<dbReference type="STRING" id="1798383.A3D78_02360"/>
<evidence type="ECO:0000313" key="8">
    <source>
        <dbReference type="EMBL" id="OGG18835.1"/>
    </source>
</evidence>